<comment type="similarity">
    <text evidence="1">Belongs to the MEMO1 family.</text>
</comment>
<dbReference type="OrthoDB" id="417112at2759"/>
<dbReference type="AlphaFoldDB" id="A0A4P9Z9Q8"/>
<keyword evidence="3" id="KW-1185">Reference proteome</keyword>
<name>A0A4P9Z9Q8_9ASCO</name>
<dbReference type="Pfam" id="PF01875">
    <property type="entry name" value="Memo"/>
    <property type="match status" value="1"/>
</dbReference>
<dbReference type="EMBL" id="ML004897">
    <property type="protein sequence ID" value="RKP28520.1"/>
    <property type="molecule type" value="Genomic_DNA"/>
</dbReference>
<dbReference type="PANTHER" id="PTHR11060:SF0">
    <property type="entry name" value="PROTEIN MEMO1"/>
    <property type="match status" value="1"/>
</dbReference>
<dbReference type="HAMAP" id="MF_00055">
    <property type="entry name" value="MEMO1"/>
    <property type="match status" value="1"/>
</dbReference>
<proteinExistence type="inferred from homology"/>
<protein>
    <submittedName>
        <fullName evidence="2">UPF0103-domain-containing protein</fullName>
    </submittedName>
</protein>
<dbReference type="Gene3D" id="3.40.830.10">
    <property type="entry name" value="LigB-like"/>
    <property type="match status" value="1"/>
</dbReference>
<evidence type="ECO:0000256" key="1">
    <source>
        <dbReference type="ARBA" id="ARBA00006315"/>
    </source>
</evidence>
<dbReference type="InterPro" id="IPR002737">
    <property type="entry name" value="MEMO1_fam"/>
</dbReference>
<dbReference type="CDD" id="cd07361">
    <property type="entry name" value="MEMO_like"/>
    <property type="match status" value="1"/>
</dbReference>
<evidence type="ECO:0000313" key="3">
    <source>
        <dbReference type="Proteomes" id="UP000268321"/>
    </source>
</evidence>
<reference evidence="3" key="1">
    <citation type="journal article" date="2018" name="Nat. Microbiol.">
        <title>Leveraging single-cell genomics to expand the fungal tree of life.</title>
        <authorList>
            <person name="Ahrendt S.R."/>
            <person name="Quandt C.A."/>
            <person name="Ciobanu D."/>
            <person name="Clum A."/>
            <person name="Salamov A."/>
            <person name="Andreopoulos B."/>
            <person name="Cheng J.F."/>
            <person name="Woyke T."/>
            <person name="Pelin A."/>
            <person name="Henrissat B."/>
            <person name="Reynolds N.K."/>
            <person name="Benny G.L."/>
            <person name="Smith M.E."/>
            <person name="James T.Y."/>
            <person name="Grigoriev I.V."/>
        </authorList>
    </citation>
    <scope>NUCLEOTIDE SEQUENCE [LARGE SCALE GENOMIC DNA]</scope>
    <source>
        <strain evidence="3">Baker2002</strain>
    </source>
</reference>
<evidence type="ECO:0000313" key="2">
    <source>
        <dbReference type="EMBL" id="RKP28520.1"/>
    </source>
</evidence>
<dbReference type="NCBIfam" id="TIGR04336">
    <property type="entry name" value="AmmeMemoSam_B"/>
    <property type="match status" value="1"/>
</dbReference>
<organism evidence="2 3">
    <name type="scientific">Metschnikowia bicuspidata</name>
    <dbReference type="NCBI Taxonomy" id="27322"/>
    <lineage>
        <taxon>Eukaryota</taxon>
        <taxon>Fungi</taxon>
        <taxon>Dikarya</taxon>
        <taxon>Ascomycota</taxon>
        <taxon>Saccharomycotina</taxon>
        <taxon>Pichiomycetes</taxon>
        <taxon>Metschnikowiaceae</taxon>
        <taxon>Metschnikowia</taxon>
    </lineage>
</organism>
<accession>A0A4P9Z9Q8</accession>
<dbReference type="PANTHER" id="PTHR11060">
    <property type="entry name" value="PROTEIN MEMO1"/>
    <property type="match status" value="1"/>
</dbReference>
<gene>
    <name evidence="2" type="ORF">METBISCDRAFT_20445</name>
</gene>
<sequence>MIKPATHSGSWYSADPSILKKQLSGWFSMAAQSQSGSRVLVGPHAGYTYCGARLAETYSVWDLSKTKRVFILGPSHHAYFKDKVLLSLYEAYETPFGNVPVDTEICNQLKLLKDSPFQTMSESVDDEEHLFEMHMPFLVYRCQQDSAPLPKIIPILVSSLSTLCRQRVVDALSTYMDDPQNAFVVLSDFCHWGRRFGYTAYVPNNDLGEQVQYSQAERNGVPIYKSIEYLDRSAMMLASAGSAAEWDSYIETTGNTICGQKPIGILLRLIERYKKNGGLTVTDLVFEWLGYSQSSKAVEPSDSSVSYASGHVRLN</sequence>
<dbReference type="Proteomes" id="UP000268321">
    <property type="component" value="Unassembled WGS sequence"/>
</dbReference>